<feature type="domain" description="Endoribonuclease YicC-like C-terminal" evidence="8">
    <location>
        <begin position="220"/>
        <end position="338"/>
    </location>
</feature>
<evidence type="ECO:0000259" key="7">
    <source>
        <dbReference type="Pfam" id="PF03755"/>
    </source>
</evidence>
<accession>A0A094YIP3</accession>
<dbReference type="GO" id="GO:0004521">
    <property type="term" value="F:RNA endonuclease activity"/>
    <property type="evidence" value="ECO:0007669"/>
    <property type="project" value="InterPro"/>
</dbReference>
<evidence type="ECO:0000256" key="5">
    <source>
        <dbReference type="ARBA" id="ARBA00035648"/>
    </source>
</evidence>
<protein>
    <submittedName>
        <fullName evidence="9">Protein YicC</fullName>
    </submittedName>
</protein>
<evidence type="ECO:0000259" key="8">
    <source>
        <dbReference type="Pfam" id="PF08340"/>
    </source>
</evidence>
<dbReference type="AlphaFoldDB" id="A0A094YIP3"/>
<comment type="cofactor">
    <cofactor evidence="1">
        <name>a divalent metal cation</name>
        <dbReference type="ChEBI" id="CHEBI:60240"/>
    </cofactor>
</comment>
<dbReference type="PANTHER" id="PTHR30636:SF3">
    <property type="entry name" value="UPF0701 PROTEIN YICC"/>
    <property type="match status" value="1"/>
</dbReference>
<evidence type="ECO:0000256" key="2">
    <source>
        <dbReference type="ARBA" id="ARBA00022722"/>
    </source>
</evidence>
<comment type="similarity">
    <text evidence="5">Belongs to the YicC/YloC family.</text>
</comment>
<dbReference type="InterPro" id="IPR005229">
    <property type="entry name" value="YicC/YloC-like"/>
</dbReference>
<dbReference type="InterPro" id="IPR013527">
    <property type="entry name" value="YicC-like_N"/>
</dbReference>
<dbReference type="GO" id="GO:0016787">
    <property type="term" value="F:hydrolase activity"/>
    <property type="evidence" value="ECO:0007669"/>
    <property type="project" value="UniProtKB-KW"/>
</dbReference>
<dbReference type="Pfam" id="PF08340">
    <property type="entry name" value="YicC-like_C"/>
    <property type="match status" value="1"/>
</dbReference>
<comment type="caution">
    <text evidence="9">The sequence shown here is derived from an EMBL/GenBank/DDBJ whole genome shotgun (WGS) entry which is preliminary data.</text>
</comment>
<proteinExistence type="inferred from homology"/>
<gene>
    <name evidence="9" type="ORF">LptCag_0886</name>
</gene>
<feature type="domain" description="Endoribonuclease YicC-like N-terminal" evidence="7">
    <location>
        <begin position="53"/>
        <end position="199"/>
    </location>
</feature>
<evidence type="ECO:0000256" key="4">
    <source>
        <dbReference type="ARBA" id="ARBA00022801"/>
    </source>
</evidence>
<dbReference type="PATRIC" id="fig|178606.4.peg.2223"/>
<evidence type="ECO:0000256" key="6">
    <source>
        <dbReference type="SAM" id="MobiDB-lite"/>
    </source>
</evidence>
<dbReference type="PANTHER" id="PTHR30636">
    <property type="entry name" value="UPF0701 PROTEIN YICC"/>
    <property type="match status" value="1"/>
</dbReference>
<keyword evidence="2" id="KW-0540">Nuclease</keyword>
<dbReference type="InterPro" id="IPR013551">
    <property type="entry name" value="YicC-like_C"/>
</dbReference>
<evidence type="ECO:0000313" key="9">
    <source>
        <dbReference type="EMBL" id="KGA93026.1"/>
    </source>
</evidence>
<dbReference type="EMBL" id="JPGK01000009">
    <property type="protein sequence ID" value="KGA93026.1"/>
    <property type="molecule type" value="Genomic_DNA"/>
</dbReference>
<dbReference type="Pfam" id="PF03755">
    <property type="entry name" value="YicC-like_N"/>
    <property type="match status" value="1"/>
</dbReference>
<dbReference type="Proteomes" id="UP000029452">
    <property type="component" value="Unassembled WGS sequence"/>
</dbReference>
<reference evidence="9 10" key="1">
    <citation type="submission" date="2014-06" db="EMBL/GenBank/DDBJ databases">
        <title>Draft genome sequence of iron oxidizing acidophile Leptospirillum ferriphilum DSM14647.</title>
        <authorList>
            <person name="Cardenas J.P."/>
            <person name="Lazcano M."/>
            <person name="Ossandon F.J."/>
            <person name="Corbett M."/>
            <person name="Holmes D.S."/>
            <person name="Watkin E."/>
        </authorList>
    </citation>
    <scope>NUCLEOTIDE SEQUENCE [LARGE SCALE GENOMIC DNA]</scope>
    <source>
        <strain evidence="9 10">DSM 14647</strain>
    </source>
</reference>
<feature type="region of interest" description="Disordered" evidence="6">
    <location>
        <begin position="14"/>
        <end position="34"/>
    </location>
</feature>
<keyword evidence="3" id="KW-0255">Endonuclease</keyword>
<keyword evidence="4" id="KW-0378">Hydrolase</keyword>
<sequence>MNFFLKQAKIVDTQNLRSKAPSNPGRLGRSGGKQEYFRPPTFRMRMVANNKLNSMTGFGEYSTLPPLEGYRITAKSLNHRNLEVQTMLPREWDHLDLSIRKLVSQEFHRGRIEISVSRTDAIVKNDVWLSKAMDAYTDLVRLQEFLGLAEPVRLEHILMHLSHERTPTSSSVDPKAGLAAVSSALLALANSRQAEGDDLFFVVEGLVKEVENAVQRVELQRPRSLEAARTNFVKKMKEIIPDVQQPETNRRIEEEALFYLSKKDNEEEWQRFRIHLTRFRQDLTEGGSIGKSLDFLLQEMQREINTFITKEAQPDVFQPAMEIRNTLTRLKEQIQNVE</sequence>
<organism evidence="9 10">
    <name type="scientific">Leptospirillum ferriphilum</name>
    <dbReference type="NCBI Taxonomy" id="178606"/>
    <lineage>
        <taxon>Bacteria</taxon>
        <taxon>Pseudomonadati</taxon>
        <taxon>Nitrospirota</taxon>
        <taxon>Nitrospiria</taxon>
        <taxon>Nitrospirales</taxon>
        <taxon>Nitrospiraceae</taxon>
        <taxon>Leptospirillum</taxon>
    </lineage>
</organism>
<evidence type="ECO:0000256" key="1">
    <source>
        <dbReference type="ARBA" id="ARBA00001968"/>
    </source>
</evidence>
<evidence type="ECO:0000256" key="3">
    <source>
        <dbReference type="ARBA" id="ARBA00022759"/>
    </source>
</evidence>
<evidence type="ECO:0000313" key="10">
    <source>
        <dbReference type="Proteomes" id="UP000029452"/>
    </source>
</evidence>
<name>A0A094YIP3_9BACT</name>